<evidence type="ECO:0000313" key="11">
    <source>
        <dbReference type="Proteomes" id="UP000008141"/>
    </source>
</evidence>
<gene>
    <name evidence="10" type="ORF">CHLNCDRAFT_52469</name>
</gene>
<dbReference type="Gene3D" id="3.40.50.10860">
    <property type="entry name" value="Leucine Dehydrogenase, chain A, domain 1"/>
    <property type="match status" value="1"/>
</dbReference>
<evidence type="ECO:0000256" key="5">
    <source>
        <dbReference type="PIRSR" id="PIRSR000185-1"/>
    </source>
</evidence>
<evidence type="ECO:0000256" key="8">
    <source>
        <dbReference type="RuleBase" id="RU004417"/>
    </source>
</evidence>
<dbReference type="PRINTS" id="PR00082">
    <property type="entry name" value="GLFDHDRGNASE"/>
</dbReference>
<dbReference type="SUPFAM" id="SSF53223">
    <property type="entry name" value="Aminoacid dehydrogenase-like, N-terminal domain"/>
    <property type="match status" value="1"/>
</dbReference>
<feature type="binding site" evidence="6">
    <location>
        <position position="177"/>
    </location>
    <ligand>
        <name>substrate</name>
    </ligand>
</feature>
<feature type="binding site" evidence="6">
    <location>
        <position position="116"/>
    </location>
    <ligand>
        <name>substrate</name>
    </ligand>
</feature>
<evidence type="ECO:0000259" key="9">
    <source>
        <dbReference type="SMART" id="SM00839"/>
    </source>
</evidence>
<evidence type="ECO:0000256" key="7">
    <source>
        <dbReference type="PIRSR" id="PIRSR000185-3"/>
    </source>
</evidence>
<dbReference type="CDD" id="cd05313">
    <property type="entry name" value="NAD_bind_2_Glu_DH"/>
    <property type="match status" value="1"/>
</dbReference>
<dbReference type="KEGG" id="cvr:CHLNCDRAFT_52469"/>
<dbReference type="RefSeq" id="XP_005847391.1">
    <property type="nucleotide sequence ID" value="XM_005847329.1"/>
</dbReference>
<proteinExistence type="inferred from homology"/>
<dbReference type="InterPro" id="IPR006096">
    <property type="entry name" value="Glu/Leu/Phe/Val/Trp_DH_C"/>
</dbReference>
<dbReference type="OrthoDB" id="6718861at2759"/>
<dbReference type="InParanoid" id="E1ZFJ4"/>
<feature type="binding site" evidence="6">
    <location>
        <position position="390"/>
    </location>
    <ligand>
        <name>substrate</name>
    </ligand>
</feature>
<dbReference type="Gene3D" id="1.10.285.10">
    <property type="entry name" value="Glutamate Dehydrogenase, chain A, domain 3"/>
    <property type="match status" value="1"/>
</dbReference>
<evidence type="ECO:0000313" key="10">
    <source>
        <dbReference type="EMBL" id="EFN55289.1"/>
    </source>
</evidence>
<dbReference type="EMBL" id="GL433845">
    <property type="protein sequence ID" value="EFN55289.1"/>
    <property type="molecule type" value="Genomic_DNA"/>
</dbReference>
<sequence length="469" mass="50995">MTVTVVQRHGGANGISFMPERLPPLGGDSEYLEGITHEGLRGVLQQVLERDGAEREFMSAVHEIIFRVPWLDDRGQLQVNRGFRVQFSSAIGPYKGGLRFRDGVNLSIIKFLGFEQCFKNALTTLPMGGGKASRSRRAGGSDFEPKGRSDAEIMKFCQSFMSELYHHIGHYTDVPAGDIGVGAKEIGYLFGQYKRLTRCHTGTLTGKGLEWGGSLMRPEATGFGAVYFAGELLADVGDSLKGKRCIVSGSGNVAQHCAMKLLEEGAVVLAMSDSRGYVYQEEGLTRDQIMEIKGRRSGRLEEYTSPTAQYVGDKGRRVWQLAIPVDMAFPCATQHELDRDDAVALAEHGCKYVFEGANMPCTPAATKVFQDRGIMYGPGKAVNAGGVAVSGLEMSQDRIGLQWSREEPDPALHEWLPVVQVDAKLRGIMRSIYQTAKAAAKEYDVSLAAGANIAGFLKVAEAQLAQGAV</sequence>
<organism evidence="11">
    <name type="scientific">Chlorella variabilis</name>
    <name type="common">Green alga</name>
    <dbReference type="NCBI Taxonomy" id="554065"/>
    <lineage>
        <taxon>Eukaryota</taxon>
        <taxon>Viridiplantae</taxon>
        <taxon>Chlorophyta</taxon>
        <taxon>core chlorophytes</taxon>
        <taxon>Trebouxiophyceae</taxon>
        <taxon>Chlorellales</taxon>
        <taxon>Chlorellaceae</taxon>
        <taxon>Chlorella clade</taxon>
        <taxon>Chlorella</taxon>
    </lineage>
</organism>
<dbReference type="FunCoup" id="E1ZFJ4">
    <property type="interactions" value="382"/>
</dbReference>
<protein>
    <recommendedName>
        <fullName evidence="4">Glutamate dehydrogenase</fullName>
    </recommendedName>
</protein>
<dbReference type="PIRSF" id="PIRSF000185">
    <property type="entry name" value="Glu_DH"/>
    <property type="match status" value="1"/>
</dbReference>
<keyword evidence="6" id="KW-0547">Nucleotide-binding</keyword>
<evidence type="ECO:0000256" key="4">
    <source>
        <dbReference type="PIRNR" id="PIRNR000185"/>
    </source>
</evidence>
<dbReference type="OMA" id="LELTHEC"/>
<feature type="binding site" evidence="6">
    <location>
        <position position="119"/>
    </location>
    <ligand>
        <name>substrate</name>
    </ligand>
</feature>
<dbReference type="GO" id="GO:0000166">
    <property type="term" value="F:nucleotide binding"/>
    <property type="evidence" value="ECO:0007669"/>
    <property type="project" value="UniProtKB-KW"/>
</dbReference>
<feature type="site" description="Important for catalysis" evidence="7">
    <location>
        <position position="178"/>
    </location>
</feature>
<feature type="active site" description="Proton donor" evidence="5">
    <location>
        <position position="131"/>
    </location>
</feature>
<keyword evidence="3 4" id="KW-0560">Oxidoreductase</keyword>
<dbReference type="PANTHER" id="PTHR43571">
    <property type="entry name" value="NADP-SPECIFIC GLUTAMATE DEHYDROGENASE 1-RELATED"/>
    <property type="match status" value="1"/>
</dbReference>
<feature type="domain" description="Glutamate/phenylalanine/leucine/valine/L-tryptophan dehydrogenase C-terminal" evidence="9">
    <location>
        <begin position="214"/>
        <end position="467"/>
    </location>
</feature>
<name>E1ZFJ4_CHLVA</name>
<dbReference type="InterPro" id="IPR006097">
    <property type="entry name" value="Glu/Leu/Phe/Val/Trp_DH_dimer"/>
</dbReference>
<dbReference type="AlphaFoldDB" id="E1ZFJ4"/>
<comment type="subunit">
    <text evidence="2">Homohexamer.</text>
</comment>
<dbReference type="NCBIfam" id="NF006929">
    <property type="entry name" value="PRK09414.1"/>
    <property type="match status" value="1"/>
</dbReference>
<evidence type="ECO:0000256" key="1">
    <source>
        <dbReference type="ARBA" id="ARBA00006382"/>
    </source>
</evidence>
<comment type="similarity">
    <text evidence="1 4 8">Belongs to the Glu/Leu/Phe/Val dehydrogenases family.</text>
</comment>
<dbReference type="Pfam" id="PF00208">
    <property type="entry name" value="ELFV_dehydrog"/>
    <property type="match status" value="1"/>
</dbReference>
<dbReference type="GO" id="GO:0004354">
    <property type="term" value="F:glutamate dehydrogenase (NADP+) activity"/>
    <property type="evidence" value="ECO:0007669"/>
    <property type="project" value="TreeGrafter"/>
</dbReference>
<keyword evidence="11" id="KW-1185">Reference proteome</keyword>
<dbReference type="Gene3D" id="3.40.50.720">
    <property type="entry name" value="NAD(P)-binding Rossmann-like Domain"/>
    <property type="match status" value="1"/>
</dbReference>
<feature type="binding site" evidence="6">
    <location>
        <position position="221"/>
    </location>
    <ligand>
        <name>NAD(+)</name>
        <dbReference type="ChEBI" id="CHEBI:57540"/>
    </ligand>
</feature>
<dbReference type="PANTHER" id="PTHR43571:SF1">
    <property type="entry name" value="NADP-SPECIFIC GLUTAMATE DEHYDROGENASE 1-RELATED"/>
    <property type="match status" value="1"/>
</dbReference>
<dbReference type="InterPro" id="IPR046346">
    <property type="entry name" value="Aminoacid_DH-like_N_sf"/>
</dbReference>
<evidence type="ECO:0000256" key="3">
    <source>
        <dbReference type="ARBA" id="ARBA00023002"/>
    </source>
</evidence>
<dbReference type="InterPro" id="IPR014362">
    <property type="entry name" value="Glu_DH"/>
</dbReference>
<dbReference type="STRING" id="554065.E1ZFJ4"/>
<dbReference type="GO" id="GO:0006537">
    <property type="term" value="P:glutamate biosynthetic process"/>
    <property type="evidence" value="ECO:0007669"/>
    <property type="project" value="TreeGrafter"/>
</dbReference>
<keyword evidence="6" id="KW-0520">NAD</keyword>
<dbReference type="Proteomes" id="UP000008141">
    <property type="component" value="Unassembled WGS sequence"/>
</dbReference>
<dbReference type="GO" id="GO:0005829">
    <property type="term" value="C:cytosol"/>
    <property type="evidence" value="ECO:0007669"/>
    <property type="project" value="TreeGrafter"/>
</dbReference>
<dbReference type="GeneID" id="17354808"/>
<dbReference type="eggNOG" id="KOG2250">
    <property type="taxonomic scope" value="Eukaryota"/>
</dbReference>
<dbReference type="InterPro" id="IPR036291">
    <property type="entry name" value="NAD(P)-bd_dom_sf"/>
</dbReference>
<dbReference type="Pfam" id="PF02812">
    <property type="entry name" value="ELFV_dehydrog_N"/>
    <property type="match status" value="1"/>
</dbReference>
<dbReference type="FunFam" id="3.40.50.720:FF:000030">
    <property type="entry name" value="Glutamate dehydrogenase"/>
    <property type="match status" value="1"/>
</dbReference>
<reference evidence="10 11" key="1">
    <citation type="journal article" date="2010" name="Plant Cell">
        <title>The Chlorella variabilis NC64A genome reveals adaptation to photosymbiosis, coevolution with viruses, and cryptic sex.</title>
        <authorList>
            <person name="Blanc G."/>
            <person name="Duncan G."/>
            <person name="Agarkova I."/>
            <person name="Borodovsky M."/>
            <person name="Gurnon J."/>
            <person name="Kuo A."/>
            <person name="Lindquist E."/>
            <person name="Lucas S."/>
            <person name="Pangilinan J."/>
            <person name="Polle J."/>
            <person name="Salamov A."/>
            <person name="Terry A."/>
            <person name="Yamada T."/>
            <person name="Dunigan D.D."/>
            <person name="Grigoriev I.V."/>
            <person name="Claverie J.M."/>
            <person name="Van Etten J.L."/>
        </authorList>
    </citation>
    <scope>NUCLEOTIDE SEQUENCE [LARGE SCALE GENOMIC DNA]</scope>
    <source>
        <strain evidence="10 11">NC64A</strain>
    </source>
</reference>
<dbReference type="SUPFAM" id="SSF51735">
    <property type="entry name" value="NAD(P)-binding Rossmann-fold domains"/>
    <property type="match status" value="1"/>
</dbReference>
<dbReference type="InterPro" id="IPR006095">
    <property type="entry name" value="Glu/Leu/Phe/Val/Trp_DH"/>
</dbReference>
<dbReference type="InterPro" id="IPR033922">
    <property type="entry name" value="NAD_bind_Glu_DH"/>
</dbReference>
<feature type="binding site" evidence="6">
    <location>
        <position position="95"/>
    </location>
    <ligand>
        <name>substrate</name>
    </ligand>
</feature>
<dbReference type="SMART" id="SM00839">
    <property type="entry name" value="ELFV_dehydrog"/>
    <property type="match status" value="1"/>
</dbReference>
<evidence type="ECO:0000256" key="2">
    <source>
        <dbReference type="ARBA" id="ARBA00011643"/>
    </source>
</evidence>
<feature type="binding site" evidence="6">
    <location>
        <position position="252"/>
    </location>
    <ligand>
        <name>NAD(+)</name>
        <dbReference type="ChEBI" id="CHEBI:57540"/>
    </ligand>
</feature>
<evidence type="ECO:0000256" key="6">
    <source>
        <dbReference type="PIRSR" id="PIRSR000185-2"/>
    </source>
</evidence>
<accession>E1ZFJ4</accession>
<dbReference type="InterPro" id="IPR050724">
    <property type="entry name" value="Glu_Leu_Phe_Val_DH"/>
</dbReference>
<dbReference type="FunFam" id="3.40.50.10860:FF:000002">
    <property type="entry name" value="Glutamate dehydrogenase"/>
    <property type="match status" value="1"/>
</dbReference>